<proteinExistence type="inferred from homology"/>
<organism evidence="5 6">
    <name type="scientific">Nocardioides acrostichi</name>
    <dbReference type="NCBI Taxonomy" id="2784339"/>
    <lineage>
        <taxon>Bacteria</taxon>
        <taxon>Bacillati</taxon>
        <taxon>Actinomycetota</taxon>
        <taxon>Actinomycetes</taxon>
        <taxon>Propionibacteriales</taxon>
        <taxon>Nocardioidaceae</taxon>
        <taxon>Nocardioides</taxon>
    </lineage>
</organism>
<feature type="domain" description="GFO/IDH/MocA-like oxidoreductase" evidence="4">
    <location>
        <begin position="149"/>
        <end position="259"/>
    </location>
</feature>
<dbReference type="Pfam" id="PF01408">
    <property type="entry name" value="GFO_IDH_MocA"/>
    <property type="match status" value="1"/>
</dbReference>
<dbReference type="Gene3D" id="3.30.360.10">
    <property type="entry name" value="Dihydrodipicolinate Reductase, domain 2"/>
    <property type="match status" value="1"/>
</dbReference>
<dbReference type="SUPFAM" id="SSF51735">
    <property type="entry name" value="NAD(P)-binding Rossmann-fold domains"/>
    <property type="match status" value="1"/>
</dbReference>
<keyword evidence="2" id="KW-0560">Oxidoreductase</keyword>
<accession>A0A930V557</accession>
<protein>
    <submittedName>
        <fullName evidence="5">Gfo/Idh/MocA family oxidoreductase</fullName>
    </submittedName>
</protein>
<sequence length="342" mass="36399">MITGLPSPRVPDPRDAPVLGWGVLGTGWIADKFSSALRAATDQRLVAVASRELPRAEAFARSVGAQRAHGDSARLFEDPEVDVVYVASPHHLHLRDASAAMRAGKHVLVEKPLALDAGEARALAQVAHETGRFCMEAMWTLFLPKLDVVRQVVAEGILGEPQTAILDHGEWFEPDHRIWRPELAGGALLDLGTYTYAVADHLLGPGSVVAADVQMTSTGVEGQVLGAVTHASGARSVHHASMLAETPARVVITGTDGLLEMGSRFCMPGPLTLRSRDGASTGSWDEPATGHSQLFWQAAEVARLVAAGATESPLRPLADSVRTLELVDQVREVSGLGRRPAL</sequence>
<dbReference type="InterPro" id="IPR000683">
    <property type="entry name" value="Gfo/Idh/MocA-like_OxRdtase_N"/>
</dbReference>
<dbReference type="Proteomes" id="UP000656804">
    <property type="component" value="Unassembled WGS sequence"/>
</dbReference>
<dbReference type="GO" id="GO:0016491">
    <property type="term" value="F:oxidoreductase activity"/>
    <property type="evidence" value="ECO:0007669"/>
    <property type="project" value="UniProtKB-KW"/>
</dbReference>
<comment type="similarity">
    <text evidence="1">Belongs to the Gfo/Idh/MocA family.</text>
</comment>
<dbReference type="InterPro" id="IPR050984">
    <property type="entry name" value="Gfo/Idh/MocA_domain"/>
</dbReference>
<comment type="caution">
    <text evidence="5">The sequence shown here is derived from an EMBL/GenBank/DDBJ whole genome shotgun (WGS) entry which is preliminary data.</text>
</comment>
<name>A0A930V557_9ACTN</name>
<gene>
    <name evidence="5" type="ORF">ISG29_16885</name>
</gene>
<dbReference type="EMBL" id="JADIVZ010000011">
    <property type="protein sequence ID" value="MBF4163369.1"/>
    <property type="molecule type" value="Genomic_DNA"/>
</dbReference>
<dbReference type="PANTHER" id="PTHR22604">
    <property type="entry name" value="OXIDOREDUCTASES"/>
    <property type="match status" value="1"/>
</dbReference>
<dbReference type="Pfam" id="PF22725">
    <property type="entry name" value="GFO_IDH_MocA_C3"/>
    <property type="match status" value="1"/>
</dbReference>
<evidence type="ECO:0000256" key="2">
    <source>
        <dbReference type="ARBA" id="ARBA00023002"/>
    </source>
</evidence>
<dbReference type="InterPro" id="IPR036291">
    <property type="entry name" value="NAD(P)-bd_dom_sf"/>
</dbReference>
<evidence type="ECO:0000259" key="4">
    <source>
        <dbReference type="Pfam" id="PF22725"/>
    </source>
</evidence>
<dbReference type="SUPFAM" id="SSF55347">
    <property type="entry name" value="Glyceraldehyde-3-phosphate dehydrogenase-like, C-terminal domain"/>
    <property type="match status" value="1"/>
</dbReference>
<keyword evidence="6" id="KW-1185">Reference proteome</keyword>
<evidence type="ECO:0000259" key="3">
    <source>
        <dbReference type="Pfam" id="PF01408"/>
    </source>
</evidence>
<reference evidence="5" key="1">
    <citation type="submission" date="2020-11" db="EMBL/GenBank/DDBJ databases">
        <title>Nocardioides sp. CBS4Y-1, whole genome shotgun sequence.</title>
        <authorList>
            <person name="Tuo L."/>
        </authorList>
    </citation>
    <scope>NUCLEOTIDE SEQUENCE</scope>
    <source>
        <strain evidence="5">CBS4Y-1</strain>
    </source>
</reference>
<dbReference type="RefSeq" id="WP_194504632.1">
    <property type="nucleotide sequence ID" value="NZ_JADIVZ010000011.1"/>
</dbReference>
<dbReference type="Gene3D" id="3.40.50.720">
    <property type="entry name" value="NAD(P)-binding Rossmann-like Domain"/>
    <property type="match status" value="1"/>
</dbReference>
<evidence type="ECO:0000313" key="6">
    <source>
        <dbReference type="Proteomes" id="UP000656804"/>
    </source>
</evidence>
<dbReference type="AlphaFoldDB" id="A0A930V557"/>
<evidence type="ECO:0000313" key="5">
    <source>
        <dbReference type="EMBL" id="MBF4163369.1"/>
    </source>
</evidence>
<feature type="domain" description="Gfo/Idh/MocA-like oxidoreductase N-terminal" evidence="3">
    <location>
        <begin position="20"/>
        <end position="136"/>
    </location>
</feature>
<dbReference type="InterPro" id="IPR055170">
    <property type="entry name" value="GFO_IDH_MocA-like_dom"/>
</dbReference>
<dbReference type="GO" id="GO:0000166">
    <property type="term" value="F:nucleotide binding"/>
    <property type="evidence" value="ECO:0007669"/>
    <property type="project" value="InterPro"/>
</dbReference>
<dbReference type="PANTHER" id="PTHR22604:SF105">
    <property type="entry name" value="TRANS-1,2-DIHYDROBENZENE-1,2-DIOL DEHYDROGENASE"/>
    <property type="match status" value="1"/>
</dbReference>
<evidence type="ECO:0000256" key="1">
    <source>
        <dbReference type="ARBA" id="ARBA00010928"/>
    </source>
</evidence>